<evidence type="ECO:0000313" key="1">
    <source>
        <dbReference type="EMBL" id="WKN38960.1"/>
    </source>
</evidence>
<name>A0AA49GQ52_9BACT</name>
<sequence>MEKQDILKNADVAHCPICNANAVQPCQEPQKDDCPRGENKK</sequence>
<dbReference type="EMBL" id="CP120682">
    <property type="protein sequence ID" value="WKN38960.1"/>
    <property type="molecule type" value="Genomic_DNA"/>
</dbReference>
<reference evidence="1" key="2">
    <citation type="journal article" date="2024" name="Antonie Van Leeuwenhoek">
        <title>Roseihalotalea indica gen. nov., sp. nov., a halophilic Bacteroidetes from mesopelagic Southwest Indian Ocean with higher carbohydrate metabolic potential.</title>
        <authorList>
            <person name="Chen B."/>
            <person name="Zhang M."/>
            <person name="Lin D."/>
            <person name="Ye J."/>
            <person name="Tang K."/>
        </authorList>
    </citation>
    <scope>NUCLEOTIDE SEQUENCE</scope>
    <source>
        <strain evidence="1">TK19036</strain>
    </source>
</reference>
<organism evidence="1">
    <name type="scientific">Roseihalotalea indica</name>
    <dbReference type="NCBI Taxonomy" id="2867963"/>
    <lineage>
        <taxon>Bacteria</taxon>
        <taxon>Pseudomonadati</taxon>
        <taxon>Bacteroidota</taxon>
        <taxon>Cytophagia</taxon>
        <taxon>Cytophagales</taxon>
        <taxon>Catalimonadaceae</taxon>
        <taxon>Roseihalotalea</taxon>
    </lineage>
</organism>
<protein>
    <submittedName>
        <fullName evidence="1">Uncharacterized protein</fullName>
    </submittedName>
</protein>
<accession>A0AA49GQ52</accession>
<gene>
    <name evidence="1" type="ORF">K4G66_09625</name>
</gene>
<dbReference type="AlphaFoldDB" id="A0AA49GQ52"/>
<reference evidence="1" key="1">
    <citation type="journal article" date="2023" name="Comput. Struct. Biotechnol. J.">
        <title>Discovery of a novel marine Bacteroidetes with a rich repertoire of carbohydrate-active enzymes.</title>
        <authorList>
            <person name="Chen B."/>
            <person name="Liu G."/>
            <person name="Chen Q."/>
            <person name="Wang H."/>
            <person name="Liu L."/>
            <person name="Tang K."/>
        </authorList>
    </citation>
    <scope>NUCLEOTIDE SEQUENCE</scope>
    <source>
        <strain evidence="1">TK19036</strain>
    </source>
</reference>
<proteinExistence type="predicted"/>